<dbReference type="Proteomes" id="UP000321424">
    <property type="component" value="Unassembled WGS sequence"/>
</dbReference>
<proteinExistence type="predicted"/>
<sequence length="109" mass="12021">MPESVRIGGKRLHQMSPVERGNWLRRIGARLDQLDRRGRTAEAAIVAAKSRIVVARAELEAAEAAYEDALQHRSGIDDDINAVRSSLQDFDVNELAAIGIVLPAFDTDR</sequence>
<name>A0A511MB78_9NOCA</name>
<comment type="caution">
    <text evidence="2">The sequence shown here is derived from an EMBL/GenBank/DDBJ whole genome shotgun (WGS) entry which is preliminary data.</text>
</comment>
<keyword evidence="1" id="KW-0175">Coiled coil</keyword>
<dbReference type="AlphaFoldDB" id="A0A511MB78"/>
<protein>
    <submittedName>
        <fullName evidence="2">Uncharacterized protein</fullName>
    </submittedName>
</protein>
<gene>
    <name evidence="2" type="ORF">NN4_19560</name>
</gene>
<feature type="coiled-coil region" evidence="1">
    <location>
        <begin position="45"/>
        <end position="72"/>
    </location>
</feature>
<keyword evidence="3" id="KW-1185">Reference proteome</keyword>
<accession>A0A511MB78</accession>
<evidence type="ECO:0000313" key="3">
    <source>
        <dbReference type="Proteomes" id="UP000321424"/>
    </source>
</evidence>
<dbReference type="RefSeq" id="WP_147129578.1">
    <property type="nucleotide sequence ID" value="NZ_BJXA01000009.1"/>
</dbReference>
<organism evidence="2 3">
    <name type="scientific">Nocardia ninae NBRC 108245</name>
    <dbReference type="NCBI Taxonomy" id="1210091"/>
    <lineage>
        <taxon>Bacteria</taxon>
        <taxon>Bacillati</taxon>
        <taxon>Actinomycetota</taxon>
        <taxon>Actinomycetes</taxon>
        <taxon>Mycobacteriales</taxon>
        <taxon>Nocardiaceae</taxon>
        <taxon>Nocardia</taxon>
    </lineage>
</organism>
<dbReference type="EMBL" id="BJXA01000009">
    <property type="protein sequence ID" value="GEM37437.1"/>
    <property type="molecule type" value="Genomic_DNA"/>
</dbReference>
<evidence type="ECO:0000313" key="2">
    <source>
        <dbReference type="EMBL" id="GEM37437.1"/>
    </source>
</evidence>
<evidence type="ECO:0000256" key="1">
    <source>
        <dbReference type="SAM" id="Coils"/>
    </source>
</evidence>
<reference evidence="2 3" key="1">
    <citation type="submission" date="2019-07" db="EMBL/GenBank/DDBJ databases">
        <title>Whole genome shotgun sequence of Nocardia ninae NBRC 108245.</title>
        <authorList>
            <person name="Hosoyama A."/>
            <person name="Uohara A."/>
            <person name="Ohji S."/>
            <person name="Ichikawa N."/>
        </authorList>
    </citation>
    <scope>NUCLEOTIDE SEQUENCE [LARGE SCALE GENOMIC DNA]</scope>
    <source>
        <strain evidence="2 3">NBRC 108245</strain>
    </source>
</reference>